<dbReference type="InterPro" id="IPR041664">
    <property type="entry name" value="AAA_16"/>
</dbReference>
<organism evidence="3 4">
    <name type="scientific">Paractinoplanes ferrugineus</name>
    <dbReference type="NCBI Taxonomy" id="113564"/>
    <lineage>
        <taxon>Bacteria</taxon>
        <taxon>Bacillati</taxon>
        <taxon>Actinomycetota</taxon>
        <taxon>Actinomycetes</taxon>
        <taxon>Micromonosporales</taxon>
        <taxon>Micromonosporaceae</taxon>
        <taxon>Paractinoplanes</taxon>
    </lineage>
</organism>
<dbReference type="Pfam" id="PF00196">
    <property type="entry name" value="GerE"/>
    <property type="match status" value="1"/>
</dbReference>
<dbReference type="GO" id="GO:0003677">
    <property type="term" value="F:DNA binding"/>
    <property type="evidence" value="ECO:0007669"/>
    <property type="project" value="UniProtKB-KW"/>
</dbReference>
<name>A0A919J8J9_9ACTN</name>
<dbReference type="SUPFAM" id="SSF46894">
    <property type="entry name" value="C-terminal effector domain of the bipartite response regulators"/>
    <property type="match status" value="1"/>
</dbReference>
<dbReference type="SUPFAM" id="SSF52540">
    <property type="entry name" value="P-loop containing nucleoside triphosphate hydrolases"/>
    <property type="match status" value="1"/>
</dbReference>
<dbReference type="InterPro" id="IPR016032">
    <property type="entry name" value="Sig_transdc_resp-reg_C-effctor"/>
</dbReference>
<dbReference type="SMART" id="SM00421">
    <property type="entry name" value="HTH_LUXR"/>
    <property type="match status" value="1"/>
</dbReference>
<dbReference type="PANTHER" id="PTHR43214:SF42">
    <property type="entry name" value="TRANSCRIPTIONAL REGULATORY PROTEIN DESR"/>
    <property type="match status" value="1"/>
</dbReference>
<dbReference type="PANTHER" id="PTHR43214">
    <property type="entry name" value="TWO-COMPONENT RESPONSE REGULATOR"/>
    <property type="match status" value="1"/>
</dbReference>
<evidence type="ECO:0000259" key="2">
    <source>
        <dbReference type="PROSITE" id="PS50043"/>
    </source>
</evidence>
<dbReference type="InterPro" id="IPR000792">
    <property type="entry name" value="Tscrpt_reg_LuxR_C"/>
</dbReference>
<evidence type="ECO:0000256" key="1">
    <source>
        <dbReference type="ARBA" id="ARBA00023125"/>
    </source>
</evidence>
<dbReference type="RefSeq" id="WP_203821654.1">
    <property type="nucleotide sequence ID" value="NZ_BAAABP010000080.1"/>
</dbReference>
<dbReference type="GO" id="GO:0006355">
    <property type="term" value="P:regulation of DNA-templated transcription"/>
    <property type="evidence" value="ECO:0007669"/>
    <property type="project" value="InterPro"/>
</dbReference>
<feature type="domain" description="HTH luxR-type" evidence="2">
    <location>
        <begin position="181"/>
        <end position="245"/>
    </location>
</feature>
<sequence>MDRTAELRFFTEAAAALAAGRQSVIEVVGEAGTGKTSLLAAAMAGIARPGLRIRTGCAAELERDIPFQVFLHAFGQGPQGADDERYWDNATVRAAGAPLSVEQFLLCRRARRRIAARADTGLVLVLDDLQWADRMSQDLISHLVRYPVAAPLLLVLAYRPEPAVRWEAGPEVRRLRLGAPAPLPLAKLTARQLEIAQLAGTGATTRLIARQLSVSPRTVDAHLARIYRLLGVPSRAGLAAVVAHG</sequence>
<dbReference type="AlphaFoldDB" id="A0A919J8J9"/>
<comment type="caution">
    <text evidence="3">The sequence shown here is derived from an EMBL/GenBank/DDBJ whole genome shotgun (WGS) entry which is preliminary data.</text>
</comment>
<keyword evidence="4" id="KW-1185">Reference proteome</keyword>
<proteinExistence type="predicted"/>
<evidence type="ECO:0000313" key="3">
    <source>
        <dbReference type="EMBL" id="GIE15282.1"/>
    </source>
</evidence>
<evidence type="ECO:0000313" key="4">
    <source>
        <dbReference type="Proteomes" id="UP000598174"/>
    </source>
</evidence>
<keyword evidence="1" id="KW-0238">DNA-binding</keyword>
<dbReference type="Proteomes" id="UP000598174">
    <property type="component" value="Unassembled WGS sequence"/>
</dbReference>
<gene>
    <name evidence="3" type="ORF">Afe05nite_71220</name>
</gene>
<dbReference type="EMBL" id="BOMM01000064">
    <property type="protein sequence ID" value="GIE15282.1"/>
    <property type="molecule type" value="Genomic_DNA"/>
</dbReference>
<dbReference type="InterPro" id="IPR039420">
    <property type="entry name" value="WalR-like"/>
</dbReference>
<dbReference type="InterPro" id="IPR036388">
    <property type="entry name" value="WH-like_DNA-bd_sf"/>
</dbReference>
<dbReference type="PRINTS" id="PR00038">
    <property type="entry name" value="HTHLUXR"/>
</dbReference>
<accession>A0A919J8J9</accession>
<reference evidence="3" key="1">
    <citation type="submission" date="2021-01" db="EMBL/GenBank/DDBJ databases">
        <title>Whole genome shotgun sequence of Actinoplanes ferrugineus NBRC 15555.</title>
        <authorList>
            <person name="Komaki H."/>
            <person name="Tamura T."/>
        </authorList>
    </citation>
    <scope>NUCLEOTIDE SEQUENCE</scope>
    <source>
        <strain evidence="3">NBRC 15555</strain>
    </source>
</reference>
<dbReference type="CDD" id="cd06170">
    <property type="entry name" value="LuxR_C_like"/>
    <property type="match status" value="1"/>
</dbReference>
<dbReference type="InterPro" id="IPR027417">
    <property type="entry name" value="P-loop_NTPase"/>
</dbReference>
<dbReference type="Pfam" id="PF13191">
    <property type="entry name" value="AAA_16"/>
    <property type="match status" value="1"/>
</dbReference>
<dbReference type="Gene3D" id="1.10.10.10">
    <property type="entry name" value="Winged helix-like DNA-binding domain superfamily/Winged helix DNA-binding domain"/>
    <property type="match status" value="1"/>
</dbReference>
<dbReference type="PROSITE" id="PS50043">
    <property type="entry name" value="HTH_LUXR_2"/>
    <property type="match status" value="1"/>
</dbReference>
<protein>
    <recommendedName>
        <fullName evidence="2">HTH luxR-type domain-containing protein</fullName>
    </recommendedName>
</protein>